<keyword evidence="2" id="KW-1185">Reference proteome</keyword>
<dbReference type="EMBL" id="FWPT01000003">
    <property type="protein sequence ID" value="SMA43829.1"/>
    <property type="molecule type" value="Genomic_DNA"/>
</dbReference>
<dbReference type="AlphaFoldDB" id="A0A1X7AIK7"/>
<proteinExistence type="predicted"/>
<evidence type="ECO:0000313" key="1">
    <source>
        <dbReference type="EMBL" id="SMA43829.1"/>
    </source>
</evidence>
<evidence type="ECO:0000313" key="2">
    <source>
        <dbReference type="Proteomes" id="UP000196573"/>
    </source>
</evidence>
<name>A0A1X7AIK7_9GAMM</name>
<sequence length="229" mass="25498">MARSGEGVVSFGQENAFTKVVCLKVCLTMGDDVLSEHARGWERVIAEGELQWNPGALLTRQDEMRFLERFAAMMCLYSPVENSLFSRYSFQFPECGGDSVSYRIEGDGVFAGIPEAVVKDSGIRVMPGECVGGDGLYLKVPGRNRLAPSRTLPFMAGLKRILAGYRNEERLFLPVIHLDDIRDFESRLATVAIYYVDGQGLQNYDSGRLMRLAGTVQQKLHSLFEARIG</sequence>
<reference evidence="1 2" key="1">
    <citation type="submission" date="2017-03" db="EMBL/GenBank/DDBJ databases">
        <authorList>
            <person name="Afonso C.L."/>
            <person name="Miller P.J."/>
            <person name="Scott M.A."/>
            <person name="Spackman E."/>
            <person name="Goraichik I."/>
            <person name="Dimitrov K.M."/>
            <person name="Suarez D.L."/>
            <person name="Swayne D.E."/>
        </authorList>
    </citation>
    <scope>NUCLEOTIDE SEQUENCE [LARGE SCALE GENOMIC DNA]</scope>
    <source>
        <strain evidence="1">SB41UT1</strain>
    </source>
</reference>
<dbReference type="Proteomes" id="UP000196573">
    <property type="component" value="Unassembled WGS sequence"/>
</dbReference>
<organism evidence="1 2">
    <name type="scientific">Parendozoicomonas haliclonae</name>
    <dbReference type="NCBI Taxonomy" id="1960125"/>
    <lineage>
        <taxon>Bacteria</taxon>
        <taxon>Pseudomonadati</taxon>
        <taxon>Pseudomonadota</taxon>
        <taxon>Gammaproteobacteria</taxon>
        <taxon>Oceanospirillales</taxon>
        <taxon>Endozoicomonadaceae</taxon>
        <taxon>Parendozoicomonas</taxon>
    </lineage>
</organism>
<accession>A0A1X7AIK7</accession>
<protein>
    <submittedName>
        <fullName evidence="1">Uncharacterized protein</fullName>
    </submittedName>
</protein>
<gene>
    <name evidence="1" type="ORF">EHSB41UT_01681</name>
</gene>